<gene>
    <name evidence="13" type="ORF">DMP05_04360</name>
</gene>
<feature type="transmembrane region" description="Helical" evidence="11">
    <location>
        <begin position="308"/>
        <end position="331"/>
    </location>
</feature>
<evidence type="ECO:0000256" key="3">
    <source>
        <dbReference type="ARBA" id="ARBA00022553"/>
    </source>
</evidence>
<feature type="coiled-coil region" evidence="9">
    <location>
        <begin position="403"/>
        <end position="430"/>
    </location>
</feature>
<keyword evidence="14" id="KW-1185">Reference proteome</keyword>
<feature type="transmembrane region" description="Helical" evidence="11">
    <location>
        <begin position="242"/>
        <end position="262"/>
    </location>
</feature>
<dbReference type="PANTHER" id="PTHR24421">
    <property type="entry name" value="NITRATE/NITRITE SENSOR PROTEIN NARX-RELATED"/>
    <property type="match status" value="1"/>
</dbReference>
<feature type="transmembrane region" description="Helical" evidence="11">
    <location>
        <begin position="383"/>
        <end position="402"/>
    </location>
</feature>
<dbReference type="Pfam" id="PF02518">
    <property type="entry name" value="HATPase_c"/>
    <property type="match status" value="1"/>
</dbReference>
<accession>A0A3N0IF68</accession>
<evidence type="ECO:0000256" key="6">
    <source>
        <dbReference type="ARBA" id="ARBA00022777"/>
    </source>
</evidence>
<protein>
    <recommendedName>
        <fullName evidence="2">histidine kinase</fullName>
        <ecNumber evidence="2">2.7.13.3</ecNumber>
    </recommendedName>
</protein>
<sequence>MEGCTMRRLWHENMPHSSTFLNNCRVYAAGSMDETLPMFYDGSMQNIKEHTADFDVADFEPEANEHSCPPCAVGPSLHGDRVGERAAGHAGGCAVDRVAGYADDCGDSQAARCVEGQTRCYAGAQEEGRAGDRVGRRFGGRADDRAENRAEKDDGNCVGGHSESCSEGCAEVRAGGRADDRAEVRAGGRTDGRAQAASHSQLDASGEEDFAGFVKHNIASGGIFGGVPGKGAAPQNRSATDWGIDVAVALVAFAFGCAQMVITASSVVHVDAGPYGSSWVNYVPNIYAYLAVALTTAPLILRREAPWFVLALTLACYVFLSNSMGGTVSLSPIGPIVAVYTVASERARGEALAAAAVVGVCAAVVPMGASSVAMALVMRIENVAFVVVAALGGFGVRMYHAYMEETRRRLAEAERTREELAARRVADERVRIAREVHDITAHSLSAVTIQAAAAERLIDLNPAAAKEAIADIRSVSKSSLDEIRSLIGVLRGDEAAEHAPAEGTERMGDVVSFLQRAGIEVDFDESDYDKAQVPAFVDMALFSLARESATNAVRHAHAAHICIELASSPLKAVLVFSDDGVGMGSGVREHAEGHGLEGMGERIEALNGAFTIESEPGCGCTIRAEVPLEVVHDDEHR</sequence>
<dbReference type="EMBL" id="QIBZ01000006">
    <property type="protein sequence ID" value="RNM35397.1"/>
    <property type="molecule type" value="Genomic_DNA"/>
</dbReference>
<dbReference type="InterPro" id="IPR050482">
    <property type="entry name" value="Sensor_HK_TwoCompSys"/>
</dbReference>
<feature type="transmembrane region" description="Helical" evidence="11">
    <location>
        <begin position="282"/>
        <end position="301"/>
    </location>
</feature>
<dbReference type="SMART" id="SM00387">
    <property type="entry name" value="HATPase_c"/>
    <property type="match status" value="1"/>
</dbReference>
<keyword evidence="7" id="KW-0067">ATP-binding</keyword>
<dbReference type="GO" id="GO:0016020">
    <property type="term" value="C:membrane"/>
    <property type="evidence" value="ECO:0007669"/>
    <property type="project" value="InterPro"/>
</dbReference>
<keyword evidence="6" id="KW-0418">Kinase</keyword>
<keyword evidence="11" id="KW-0472">Membrane</keyword>
<keyword evidence="11" id="KW-1133">Transmembrane helix</keyword>
<reference evidence="14" key="1">
    <citation type="submission" date="2018-05" db="EMBL/GenBank/DDBJ databases">
        <title>Genome Sequencing of selected type strains of the family Eggerthellaceae.</title>
        <authorList>
            <person name="Danylec N."/>
            <person name="Stoll D.A."/>
            <person name="Doetsch A."/>
            <person name="Huch M."/>
        </authorList>
    </citation>
    <scope>NUCLEOTIDE SEQUENCE [LARGE SCALE GENOMIC DNA]</scope>
    <source>
        <strain evidence="14">DSM 22006</strain>
    </source>
</reference>
<evidence type="ECO:0000256" key="9">
    <source>
        <dbReference type="SAM" id="Coils"/>
    </source>
</evidence>
<evidence type="ECO:0000256" key="5">
    <source>
        <dbReference type="ARBA" id="ARBA00022741"/>
    </source>
</evidence>
<dbReference type="InterPro" id="IPR036890">
    <property type="entry name" value="HATPase_C_sf"/>
</dbReference>
<evidence type="ECO:0000259" key="12">
    <source>
        <dbReference type="SMART" id="SM00387"/>
    </source>
</evidence>
<evidence type="ECO:0000313" key="14">
    <source>
        <dbReference type="Proteomes" id="UP000271472"/>
    </source>
</evidence>
<keyword evidence="9" id="KW-0175">Coiled coil</keyword>
<organism evidence="13 14">
    <name type="scientific">Slackia isoflavoniconvertens</name>
    <dbReference type="NCBI Taxonomy" id="572010"/>
    <lineage>
        <taxon>Bacteria</taxon>
        <taxon>Bacillati</taxon>
        <taxon>Actinomycetota</taxon>
        <taxon>Coriobacteriia</taxon>
        <taxon>Eggerthellales</taxon>
        <taxon>Eggerthellaceae</taxon>
        <taxon>Slackia</taxon>
    </lineage>
</organism>
<dbReference type="InterPro" id="IPR003594">
    <property type="entry name" value="HATPase_dom"/>
</dbReference>
<dbReference type="InterPro" id="IPR011712">
    <property type="entry name" value="Sig_transdc_His_kin_sub3_dim/P"/>
</dbReference>
<evidence type="ECO:0000256" key="7">
    <source>
        <dbReference type="ARBA" id="ARBA00022840"/>
    </source>
</evidence>
<evidence type="ECO:0000256" key="8">
    <source>
        <dbReference type="ARBA" id="ARBA00023012"/>
    </source>
</evidence>
<evidence type="ECO:0000313" key="13">
    <source>
        <dbReference type="EMBL" id="RNM35397.1"/>
    </source>
</evidence>
<feature type="region of interest" description="Disordered" evidence="10">
    <location>
        <begin position="132"/>
        <end position="166"/>
    </location>
</feature>
<feature type="transmembrane region" description="Helical" evidence="11">
    <location>
        <begin position="351"/>
        <end position="376"/>
    </location>
</feature>
<dbReference type="GO" id="GO:0046983">
    <property type="term" value="F:protein dimerization activity"/>
    <property type="evidence" value="ECO:0007669"/>
    <property type="project" value="InterPro"/>
</dbReference>
<dbReference type="EC" id="2.7.13.3" evidence="2"/>
<dbReference type="Gene3D" id="3.30.565.10">
    <property type="entry name" value="Histidine kinase-like ATPase, C-terminal domain"/>
    <property type="match status" value="1"/>
</dbReference>
<feature type="domain" description="Histidine kinase/HSP90-like ATPase" evidence="12">
    <location>
        <begin position="536"/>
        <end position="630"/>
    </location>
</feature>
<evidence type="ECO:0000256" key="10">
    <source>
        <dbReference type="SAM" id="MobiDB-lite"/>
    </source>
</evidence>
<dbReference type="AlphaFoldDB" id="A0A3N0IF68"/>
<evidence type="ECO:0000256" key="4">
    <source>
        <dbReference type="ARBA" id="ARBA00022679"/>
    </source>
</evidence>
<keyword evidence="11" id="KW-0812">Transmembrane</keyword>
<comment type="caution">
    <text evidence="13">The sequence shown here is derived from an EMBL/GenBank/DDBJ whole genome shotgun (WGS) entry which is preliminary data.</text>
</comment>
<dbReference type="SUPFAM" id="SSF55874">
    <property type="entry name" value="ATPase domain of HSP90 chaperone/DNA topoisomerase II/histidine kinase"/>
    <property type="match status" value="1"/>
</dbReference>
<dbReference type="Proteomes" id="UP000271472">
    <property type="component" value="Unassembled WGS sequence"/>
</dbReference>
<dbReference type="PANTHER" id="PTHR24421:SF10">
    <property type="entry name" value="NITRATE_NITRITE SENSOR PROTEIN NARQ"/>
    <property type="match status" value="1"/>
</dbReference>
<dbReference type="GO" id="GO:0005524">
    <property type="term" value="F:ATP binding"/>
    <property type="evidence" value="ECO:0007669"/>
    <property type="project" value="UniProtKB-KW"/>
</dbReference>
<dbReference type="GO" id="GO:0000155">
    <property type="term" value="F:phosphorelay sensor kinase activity"/>
    <property type="evidence" value="ECO:0007669"/>
    <property type="project" value="InterPro"/>
</dbReference>
<evidence type="ECO:0000256" key="11">
    <source>
        <dbReference type="SAM" id="Phobius"/>
    </source>
</evidence>
<proteinExistence type="predicted"/>
<feature type="compositionally biased region" description="Basic and acidic residues" evidence="10">
    <location>
        <begin position="132"/>
        <end position="155"/>
    </location>
</feature>
<name>A0A3N0IF68_9ACTN</name>
<keyword evidence="8" id="KW-0902">Two-component regulatory system</keyword>
<evidence type="ECO:0000256" key="2">
    <source>
        <dbReference type="ARBA" id="ARBA00012438"/>
    </source>
</evidence>
<evidence type="ECO:0000256" key="1">
    <source>
        <dbReference type="ARBA" id="ARBA00000085"/>
    </source>
</evidence>
<comment type="catalytic activity">
    <reaction evidence="1">
        <text>ATP + protein L-histidine = ADP + protein N-phospho-L-histidine.</text>
        <dbReference type="EC" id="2.7.13.3"/>
    </reaction>
</comment>
<dbReference type="Gene3D" id="1.20.5.1930">
    <property type="match status" value="1"/>
</dbReference>
<dbReference type="Pfam" id="PF07730">
    <property type="entry name" value="HisKA_3"/>
    <property type="match status" value="1"/>
</dbReference>
<keyword evidence="3" id="KW-0597">Phosphoprotein</keyword>
<keyword evidence="4" id="KW-0808">Transferase</keyword>
<dbReference type="CDD" id="cd16917">
    <property type="entry name" value="HATPase_UhpB-NarQ-NarX-like"/>
    <property type="match status" value="1"/>
</dbReference>
<keyword evidence="5" id="KW-0547">Nucleotide-binding</keyword>